<dbReference type="AlphaFoldDB" id="A0A7S8MVE5"/>
<dbReference type="EMBL" id="CP064760">
    <property type="protein sequence ID" value="QPE03912.1"/>
    <property type="molecule type" value="Genomic_DNA"/>
</dbReference>
<organism evidence="14 15">
    <name type="scientific">Microbacterium schleiferi</name>
    <dbReference type="NCBI Taxonomy" id="69362"/>
    <lineage>
        <taxon>Bacteria</taxon>
        <taxon>Bacillati</taxon>
        <taxon>Actinomycetota</taxon>
        <taxon>Actinomycetes</taxon>
        <taxon>Micrococcales</taxon>
        <taxon>Microbacteriaceae</taxon>
        <taxon>Microbacterium</taxon>
    </lineage>
</organism>
<evidence type="ECO:0000256" key="5">
    <source>
        <dbReference type="ARBA" id="ARBA00022679"/>
    </source>
</evidence>
<evidence type="ECO:0000256" key="9">
    <source>
        <dbReference type="ARBA" id="ARBA00023012"/>
    </source>
</evidence>
<evidence type="ECO:0000256" key="10">
    <source>
        <dbReference type="ARBA" id="ARBA00023136"/>
    </source>
</evidence>
<evidence type="ECO:0000256" key="4">
    <source>
        <dbReference type="ARBA" id="ARBA00022553"/>
    </source>
</evidence>
<name>A0A7S8MVE5_9MICO</name>
<dbReference type="SMART" id="SM00388">
    <property type="entry name" value="HisKA"/>
    <property type="match status" value="1"/>
</dbReference>
<keyword evidence="7 14" id="KW-0418">Kinase</keyword>
<dbReference type="InterPro" id="IPR004358">
    <property type="entry name" value="Sig_transdc_His_kin-like_C"/>
</dbReference>
<reference evidence="14 15" key="1">
    <citation type="submission" date="2020-11" db="EMBL/GenBank/DDBJ databases">
        <title>Amino acid is mineralized and recycled by bacteria in oceanic microbiome.</title>
        <authorList>
            <person name="Zheng L.Y."/>
        </authorList>
    </citation>
    <scope>NUCLEOTIDE SEQUENCE [LARGE SCALE GENOMIC DNA]</scope>
    <source>
        <strain evidence="14 15">A32-1</strain>
    </source>
</reference>
<feature type="domain" description="Histidine kinase" evidence="12">
    <location>
        <begin position="235"/>
        <end position="453"/>
    </location>
</feature>
<accession>A0A7S8MVE5</accession>
<evidence type="ECO:0000259" key="12">
    <source>
        <dbReference type="PROSITE" id="PS50109"/>
    </source>
</evidence>
<dbReference type="Gene3D" id="6.10.340.10">
    <property type="match status" value="1"/>
</dbReference>
<dbReference type="PRINTS" id="PR00344">
    <property type="entry name" value="BCTRLSENSOR"/>
</dbReference>
<evidence type="ECO:0000259" key="13">
    <source>
        <dbReference type="PROSITE" id="PS50885"/>
    </source>
</evidence>
<evidence type="ECO:0000256" key="11">
    <source>
        <dbReference type="SAM" id="Phobius"/>
    </source>
</evidence>
<feature type="domain" description="HAMP" evidence="13">
    <location>
        <begin position="174"/>
        <end position="227"/>
    </location>
</feature>
<dbReference type="InterPro" id="IPR050428">
    <property type="entry name" value="TCS_sensor_his_kinase"/>
</dbReference>
<dbReference type="PROSITE" id="PS50109">
    <property type="entry name" value="HIS_KIN"/>
    <property type="match status" value="1"/>
</dbReference>
<evidence type="ECO:0000256" key="8">
    <source>
        <dbReference type="ARBA" id="ARBA00022989"/>
    </source>
</evidence>
<evidence type="ECO:0000256" key="6">
    <source>
        <dbReference type="ARBA" id="ARBA00022692"/>
    </source>
</evidence>
<feature type="transmembrane region" description="Helical" evidence="11">
    <location>
        <begin position="152"/>
        <end position="172"/>
    </location>
</feature>
<dbReference type="SUPFAM" id="SSF47384">
    <property type="entry name" value="Homodimeric domain of signal transducing histidine kinase"/>
    <property type="match status" value="1"/>
</dbReference>
<comment type="catalytic activity">
    <reaction evidence="1">
        <text>ATP + protein L-histidine = ADP + protein N-phospho-L-histidine.</text>
        <dbReference type="EC" id="2.7.13.3"/>
    </reaction>
</comment>
<feature type="transmembrane region" description="Helical" evidence="11">
    <location>
        <begin position="12"/>
        <end position="36"/>
    </location>
</feature>
<dbReference type="EC" id="2.7.13.3" evidence="3"/>
<dbReference type="InterPro" id="IPR003594">
    <property type="entry name" value="HATPase_dom"/>
</dbReference>
<dbReference type="Gene3D" id="3.30.565.10">
    <property type="entry name" value="Histidine kinase-like ATPase, C-terminal domain"/>
    <property type="match status" value="1"/>
</dbReference>
<sequence length="456" mass="47744">MKHLRRLSIRARIGIGTVLMALAVFTVVGLLVHAFVERLVDDAASSLLASDLASFATAIRDEPGDVVDVPAEGQLVAVVDPTGTVQVSTLPVALQNELGDMTRLPKTPMTTVVEGSQWQVLGERVTGVGGTWTVVAARSEGASEVVMARLDAGLLVGIGLIVLVFAGASWLVTGASLRPVTRLRHSAEGIVASGSQDLLPVGPARDEISALAETLNGLISDLRSSAARERQMVSDASHELRTPLAVLQAQLELIRAEDPDHLRKDLDDARAATGRLAHLVAELLELSRLEAGEVSRHTSSVVQLVEEVGLAVDRARLAAGVRVVRVELDVGMAPDAGGQVAVRREAFGRIAENLVSNALAIVESGGYVGVTVLATRAEFALVVDDDGPGIDPDFLPRAFDRFSRPDSSARRSEGAGLGLAIVAATTEAAGGSVTLENKPDGGVRARVTLPFVRAAL</sequence>
<keyword evidence="5" id="KW-0808">Transferase</keyword>
<keyword evidence="9" id="KW-0902">Two-component regulatory system</keyword>
<evidence type="ECO:0000256" key="3">
    <source>
        <dbReference type="ARBA" id="ARBA00012438"/>
    </source>
</evidence>
<keyword evidence="15" id="KW-1185">Reference proteome</keyword>
<dbReference type="GO" id="GO:0005886">
    <property type="term" value="C:plasma membrane"/>
    <property type="evidence" value="ECO:0007669"/>
    <property type="project" value="UniProtKB-SubCell"/>
</dbReference>
<keyword evidence="4" id="KW-0597">Phosphoprotein</keyword>
<dbReference type="Proteomes" id="UP000594480">
    <property type="component" value="Chromosome"/>
</dbReference>
<keyword evidence="6 11" id="KW-0812">Transmembrane</keyword>
<dbReference type="CDD" id="cd00075">
    <property type="entry name" value="HATPase"/>
    <property type="match status" value="1"/>
</dbReference>
<evidence type="ECO:0000256" key="2">
    <source>
        <dbReference type="ARBA" id="ARBA00004236"/>
    </source>
</evidence>
<dbReference type="InterPro" id="IPR003661">
    <property type="entry name" value="HisK_dim/P_dom"/>
</dbReference>
<dbReference type="InterPro" id="IPR036890">
    <property type="entry name" value="HATPase_C_sf"/>
</dbReference>
<dbReference type="GO" id="GO:0000155">
    <property type="term" value="F:phosphorelay sensor kinase activity"/>
    <property type="evidence" value="ECO:0007669"/>
    <property type="project" value="InterPro"/>
</dbReference>
<gene>
    <name evidence="14" type="ORF">IT882_11705</name>
</gene>
<dbReference type="Pfam" id="PF00512">
    <property type="entry name" value="HisKA"/>
    <property type="match status" value="1"/>
</dbReference>
<dbReference type="SMART" id="SM00387">
    <property type="entry name" value="HATPase_c"/>
    <property type="match status" value="1"/>
</dbReference>
<dbReference type="CDD" id="cd00082">
    <property type="entry name" value="HisKA"/>
    <property type="match status" value="1"/>
</dbReference>
<keyword evidence="10 11" id="KW-0472">Membrane</keyword>
<dbReference type="InterPro" id="IPR003660">
    <property type="entry name" value="HAMP_dom"/>
</dbReference>
<dbReference type="InterPro" id="IPR005467">
    <property type="entry name" value="His_kinase_dom"/>
</dbReference>
<dbReference type="PROSITE" id="PS50885">
    <property type="entry name" value="HAMP"/>
    <property type="match status" value="1"/>
</dbReference>
<evidence type="ECO:0000313" key="14">
    <source>
        <dbReference type="EMBL" id="QPE03912.1"/>
    </source>
</evidence>
<dbReference type="SUPFAM" id="SSF55874">
    <property type="entry name" value="ATPase domain of HSP90 chaperone/DNA topoisomerase II/histidine kinase"/>
    <property type="match status" value="1"/>
</dbReference>
<dbReference type="PANTHER" id="PTHR45436:SF5">
    <property type="entry name" value="SENSOR HISTIDINE KINASE TRCS"/>
    <property type="match status" value="1"/>
</dbReference>
<proteinExistence type="predicted"/>
<dbReference type="Pfam" id="PF02518">
    <property type="entry name" value="HATPase_c"/>
    <property type="match status" value="1"/>
</dbReference>
<comment type="subcellular location">
    <subcellularLocation>
        <location evidence="2">Cell membrane</location>
    </subcellularLocation>
</comment>
<dbReference type="Gene3D" id="1.10.287.130">
    <property type="match status" value="1"/>
</dbReference>
<dbReference type="InterPro" id="IPR036097">
    <property type="entry name" value="HisK_dim/P_sf"/>
</dbReference>
<evidence type="ECO:0000313" key="15">
    <source>
        <dbReference type="Proteomes" id="UP000594480"/>
    </source>
</evidence>
<protein>
    <recommendedName>
        <fullName evidence="3">histidine kinase</fullName>
        <ecNumber evidence="3">2.7.13.3</ecNumber>
    </recommendedName>
</protein>
<evidence type="ECO:0000256" key="1">
    <source>
        <dbReference type="ARBA" id="ARBA00000085"/>
    </source>
</evidence>
<dbReference type="KEGG" id="msf:IT882_11705"/>
<evidence type="ECO:0000256" key="7">
    <source>
        <dbReference type="ARBA" id="ARBA00022777"/>
    </source>
</evidence>
<dbReference type="RefSeq" id="WP_195692003.1">
    <property type="nucleotide sequence ID" value="NZ_CP064760.1"/>
</dbReference>
<dbReference type="PANTHER" id="PTHR45436">
    <property type="entry name" value="SENSOR HISTIDINE KINASE YKOH"/>
    <property type="match status" value="1"/>
</dbReference>
<keyword evidence="8 11" id="KW-1133">Transmembrane helix</keyword>